<proteinExistence type="predicted"/>
<organism evidence="2 3">
    <name type="scientific">Denitrovibrio acetiphilus (strain DSM 12809 / NBRC 114555 / N2460)</name>
    <dbReference type="NCBI Taxonomy" id="522772"/>
    <lineage>
        <taxon>Bacteria</taxon>
        <taxon>Pseudomonadati</taxon>
        <taxon>Deferribacterota</taxon>
        <taxon>Deferribacteres</taxon>
        <taxon>Deferribacterales</taxon>
        <taxon>Geovibrionaceae</taxon>
        <taxon>Denitrovibrio</taxon>
    </lineage>
</organism>
<name>D4H8N7_DENA2</name>
<reference evidence="2 3" key="1">
    <citation type="journal article" date="2010" name="Stand. Genomic Sci.">
        <title>Complete genome sequence of Denitrovibrio acetiphilus type strain (N2460).</title>
        <authorList>
            <person name="Kiss H."/>
            <person name="Lang E."/>
            <person name="Lapidus A."/>
            <person name="Copeland A."/>
            <person name="Nolan M."/>
            <person name="Glavina Del Rio T."/>
            <person name="Chen F."/>
            <person name="Lucas S."/>
            <person name="Tice H."/>
            <person name="Cheng J.F."/>
            <person name="Han C."/>
            <person name="Goodwin L."/>
            <person name="Pitluck S."/>
            <person name="Liolios K."/>
            <person name="Pati A."/>
            <person name="Ivanova N."/>
            <person name="Mavromatis K."/>
            <person name="Chen A."/>
            <person name="Palaniappan K."/>
            <person name="Land M."/>
            <person name="Hauser L."/>
            <person name="Chang Y.J."/>
            <person name="Jeffries C.D."/>
            <person name="Detter J.C."/>
            <person name="Brettin T."/>
            <person name="Spring S."/>
            <person name="Rohde M."/>
            <person name="Goker M."/>
            <person name="Woyke T."/>
            <person name="Bristow J."/>
            <person name="Eisen J.A."/>
            <person name="Markowitz V."/>
            <person name="Hugenholtz P."/>
            <person name="Kyrpides N.C."/>
            <person name="Klenk H.P."/>
        </authorList>
    </citation>
    <scope>NUCLEOTIDE SEQUENCE [LARGE SCALE GENOMIC DNA]</scope>
    <source>
        <strain evidence="3">DSM 12809 / NBRC 114555 / N2460</strain>
    </source>
</reference>
<dbReference type="eggNOG" id="COG3549">
    <property type="taxonomic scope" value="Bacteria"/>
</dbReference>
<gene>
    <name evidence="2" type="ordered locus">Dacet_1620</name>
</gene>
<sequence>MDIEYKTKKLEDECNNFKKLVKKYGDKNAKLINRRLDDMRSVESMDEVRDLPGRHHPLTGDKKGQFSIDLEHPSRLLYKPSEPYERKEDGGFVYSSITIVEIQGVKDTHDGKNKK</sequence>
<dbReference type="OrthoDB" id="9801026at2"/>
<dbReference type="PaxDb" id="522772-Dacet_1620"/>
<protein>
    <submittedName>
        <fullName evidence="2">Killer suppression protein HigA, putative</fullName>
    </submittedName>
</protein>
<evidence type="ECO:0000256" key="1">
    <source>
        <dbReference type="SAM" id="MobiDB-lite"/>
    </source>
</evidence>
<dbReference type="EMBL" id="CP001968">
    <property type="protein sequence ID" value="ADD68386.1"/>
    <property type="molecule type" value="Genomic_DNA"/>
</dbReference>
<dbReference type="STRING" id="522772.Dacet_1620"/>
<dbReference type="KEGG" id="dap:Dacet_1620"/>
<dbReference type="RefSeq" id="WP_013010899.1">
    <property type="nucleotide sequence ID" value="NC_013943.1"/>
</dbReference>
<dbReference type="InParanoid" id="D4H8N7"/>
<dbReference type="AlphaFoldDB" id="D4H8N7"/>
<dbReference type="InterPro" id="IPR035093">
    <property type="entry name" value="RelE/ParE_toxin_dom_sf"/>
</dbReference>
<keyword evidence="3" id="KW-1185">Reference proteome</keyword>
<feature type="region of interest" description="Disordered" evidence="1">
    <location>
        <begin position="47"/>
        <end position="66"/>
    </location>
</feature>
<dbReference type="Gene3D" id="3.30.2310.20">
    <property type="entry name" value="RelE-like"/>
    <property type="match status" value="1"/>
</dbReference>
<evidence type="ECO:0000313" key="2">
    <source>
        <dbReference type="EMBL" id="ADD68386.1"/>
    </source>
</evidence>
<accession>D4H8N7</accession>
<dbReference type="Proteomes" id="UP000002012">
    <property type="component" value="Chromosome"/>
</dbReference>
<evidence type="ECO:0000313" key="3">
    <source>
        <dbReference type="Proteomes" id="UP000002012"/>
    </source>
</evidence>
<dbReference type="HOGENOM" id="CLU_164011_0_0_0"/>
<dbReference type="SUPFAM" id="SSF143011">
    <property type="entry name" value="RelE-like"/>
    <property type="match status" value="1"/>
</dbReference>